<dbReference type="PANTHER" id="PTHR33787:SF5">
    <property type="entry name" value="YCF20-LIKE PROTEIN"/>
    <property type="match status" value="1"/>
</dbReference>
<dbReference type="EMBL" id="JAHHHV010000011">
    <property type="protein sequence ID" value="MBW4464358.1"/>
    <property type="molecule type" value="Genomic_DNA"/>
</dbReference>
<keyword evidence="2" id="KW-1133">Transmembrane helix</keyword>
<evidence type="ECO:0000313" key="3">
    <source>
        <dbReference type="EMBL" id="MBW4464358.1"/>
    </source>
</evidence>
<sequence length="114" mass="12582">MQNTRLNSLISQLSGRFVGFLQNPWRRLSLLIIGLLSGNFLATIVATVAGQRSTLDVEIALLLLLLVELTSWIVYRGDPRGSTSPQRPLLLETLNNVKIGLLYGLFVEAFKLGS</sequence>
<dbReference type="AlphaFoldDB" id="A0A951P837"/>
<organism evidence="3 4">
    <name type="scientific">Pegethrix bostrychoides GSE-TBD4-15B</name>
    <dbReference type="NCBI Taxonomy" id="2839662"/>
    <lineage>
        <taxon>Bacteria</taxon>
        <taxon>Bacillati</taxon>
        <taxon>Cyanobacteriota</taxon>
        <taxon>Cyanophyceae</taxon>
        <taxon>Oculatellales</taxon>
        <taxon>Oculatellaceae</taxon>
        <taxon>Pegethrix</taxon>
    </lineage>
</organism>
<evidence type="ECO:0000313" key="4">
    <source>
        <dbReference type="Proteomes" id="UP000707356"/>
    </source>
</evidence>
<keyword evidence="2" id="KW-0472">Membrane</keyword>
<comment type="caution">
    <text evidence="3">The sequence shown here is derived from an EMBL/GenBank/DDBJ whole genome shotgun (WGS) entry which is preliminary data.</text>
</comment>
<keyword evidence="2" id="KW-0812">Transmembrane</keyword>
<reference evidence="3" key="2">
    <citation type="journal article" date="2022" name="Microbiol. Resour. Announc.">
        <title>Metagenome Sequencing to Explore Phylogenomics of Terrestrial Cyanobacteria.</title>
        <authorList>
            <person name="Ward R.D."/>
            <person name="Stajich J.E."/>
            <person name="Johansen J.R."/>
            <person name="Huntemann M."/>
            <person name="Clum A."/>
            <person name="Foster B."/>
            <person name="Foster B."/>
            <person name="Roux S."/>
            <person name="Palaniappan K."/>
            <person name="Varghese N."/>
            <person name="Mukherjee S."/>
            <person name="Reddy T.B.K."/>
            <person name="Daum C."/>
            <person name="Copeland A."/>
            <person name="Chen I.A."/>
            <person name="Ivanova N.N."/>
            <person name="Kyrpides N.C."/>
            <person name="Shapiro N."/>
            <person name="Eloe-Fadrosh E.A."/>
            <person name="Pietrasiak N."/>
        </authorList>
    </citation>
    <scope>NUCLEOTIDE SEQUENCE</scope>
    <source>
        <strain evidence="3">GSE-TBD4-15B</strain>
    </source>
</reference>
<feature type="transmembrane region" description="Helical" evidence="2">
    <location>
        <begin position="55"/>
        <end position="75"/>
    </location>
</feature>
<dbReference type="Proteomes" id="UP000707356">
    <property type="component" value="Unassembled WGS sequence"/>
</dbReference>
<protein>
    <submittedName>
        <fullName evidence="3">DUF565 domain-containing protein</fullName>
    </submittedName>
</protein>
<evidence type="ECO:0000256" key="1">
    <source>
        <dbReference type="ARBA" id="ARBA00009846"/>
    </source>
</evidence>
<evidence type="ECO:0000256" key="2">
    <source>
        <dbReference type="SAM" id="Phobius"/>
    </source>
</evidence>
<proteinExistence type="inferred from homology"/>
<dbReference type="InterPro" id="IPR007572">
    <property type="entry name" value="Uncharacterised_Ycf20"/>
</dbReference>
<feature type="transmembrane region" description="Helical" evidence="2">
    <location>
        <begin position="28"/>
        <end position="49"/>
    </location>
</feature>
<name>A0A951P837_9CYAN</name>
<reference evidence="3" key="1">
    <citation type="submission" date="2021-05" db="EMBL/GenBank/DDBJ databases">
        <authorList>
            <person name="Pietrasiak N."/>
            <person name="Ward R."/>
            <person name="Stajich J.E."/>
            <person name="Kurbessoian T."/>
        </authorList>
    </citation>
    <scope>NUCLEOTIDE SEQUENCE</scope>
    <source>
        <strain evidence="3">GSE-TBD4-15B</strain>
    </source>
</reference>
<accession>A0A951P837</accession>
<dbReference type="PANTHER" id="PTHR33787">
    <property type="match status" value="1"/>
</dbReference>
<comment type="similarity">
    <text evidence="1">Belongs to the ycf20 family.</text>
</comment>
<gene>
    <name evidence="3" type="ORF">KME07_02815</name>
</gene>
<dbReference type="Pfam" id="PF04483">
    <property type="entry name" value="DUF565"/>
    <property type="match status" value="1"/>
</dbReference>